<proteinExistence type="predicted"/>
<dbReference type="Gene3D" id="3.40.50.2000">
    <property type="entry name" value="Glycogen Phosphorylase B"/>
    <property type="match status" value="2"/>
</dbReference>
<dbReference type="InterPro" id="IPR001296">
    <property type="entry name" value="Glyco_trans_1"/>
</dbReference>
<dbReference type="RefSeq" id="WP_352559566.1">
    <property type="nucleotide sequence ID" value="NZ_JAMYQB010000015.1"/>
</dbReference>
<dbReference type="GO" id="GO:0016757">
    <property type="term" value="F:glycosyltransferase activity"/>
    <property type="evidence" value="ECO:0007669"/>
    <property type="project" value="UniProtKB-KW"/>
</dbReference>
<feature type="domain" description="Glycosyl transferase family 1" evidence="1">
    <location>
        <begin position="141"/>
        <end position="275"/>
    </location>
</feature>
<evidence type="ECO:0000313" key="3">
    <source>
        <dbReference type="Proteomes" id="UP001433071"/>
    </source>
</evidence>
<protein>
    <submittedName>
        <fullName evidence="2">Glycosyltransferase</fullName>
        <ecNumber evidence="2">2.4.-.-</ecNumber>
    </submittedName>
</protein>
<name>A0ABV1Z2K9_9HYPH</name>
<evidence type="ECO:0000259" key="1">
    <source>
        <dbReference type="Pfam" id="PF00534"/>
    </source>
</evidence>
<accession>A0ABV1Z2K9</accession>
<reference evidence="2 3" key="1">
    <citation type="journal article" date="2024" name="Proc. Natl. Acad. Sci. U.S.A.">
        <title>The evolutionary genomics of adaptation to stress in wild rhizobium bacteria.</title>
        <authorList>
            <person name="Kehlet-Delgado H."/>
            <person name="Montoya A.P."/>
            <person name="Jensen K.T."/>
            <person name="Wendlandt C.E."/>
            <person name="Dexheimer C."/>
            <person name="Roberts M."/>
            <person name="Torres Martinez L."/>
            <person name="Friesen M.L."/>
            <person name="Griffitts J.S."/>
            <person name="Porter S.S."/>
        </authorList>
    </citation>
    <scope>NUCLEOTIDE SEQUENCE [LARGE SCALE GENOMIC DNA]</scope>
    <source>
        <strain evidence="2 3">M0641</strain>
    </source>
</reference>
<dbReference type="Pfam" id="PF00534">
    <property type="entry name" value="Glycos_transf_1"/>
    <property type="match status" value="1"/>
</dbReference>
<dbReference type="SUPFAM" id="SSF53756">
    <property type="entry name" value="UDP-Glycosyltransferase/glycogen phosphorylase"/>
    <property type="match status" value="1"/>
</dbReference>
<dbReference type="PANTHER" id="PTHR12526:SF595">
    <property type="entry name" value="BLL5217 PROTEIN"/>
    <property type="match status" value="1"/>
</dbReference>
<dbReference type="EMBL" id="JAMYQB010000015">
    <property type="protein sequence ID" value="MER9406173.1"/>
    <property type="molecule type" value="Genomic_DNA"/>
</dbReference>
<keyword evidence="2" id="KW-0808">Transferase</keyword>
<keyword evidence="2" id="KW-0328">Glycosyltransferase</keyword>
<gene>
    <name evidence="2" type="ORF">NKI36_19275</name>
</gene>
<keyword evidence="3" id="KW-1185">Reference proteome</keyword>
<dbReference type="EC" id="2.4.-.-" evidence="2"/>
<dbReference type="PANTHER" id="PTHR12526">
    <property type="entry name" value="GLYCOSYLTRANSFERASE"/>
    <property type="match status" value="1"/>
</dbReference>
<organism evidence="2 3">
    <name type="scientific">Mesorhizobium caraganae</name>
    <dbReference type="NCBI Taxonomy" id="483206"/>
    <lineage>
        <taxon>Bacteria</taxon>
        <taxon>Pseudomonadati</taxon>
        <taxon>Pseudomonadota</taxon>
        <taxon>Alphaproteobacteria</taxon>
        <taxon>Hyphomicrobiales</taxon>
        <taxon>Phyllobacteriaceae</taxon>
        <taxon>Mesorhizobium</taxon>
    </lineage>
</organism>
<dbReference type="Proteomes" id="UP001433071">
    <property type="component" value="Unassembled WGS sequence"/>
</dbReference>
<evidence type="ECO:0000313" key="2">
    <source>
        <dbReference type="EMBL" id="MER9406173.1"/>
    </source>
</evidence>
<sequence>MHITVAVQGKIPSRGYGGTQRQIDWLASELVSLGHQITLIAGPGSSHPRCEVRQVASVAECLAAIPANTDIVHFNGWYDVESPYRALYTLHGYVPNAPREGLNFSFVSASHAHQHNRETFVYNGFPVDAYRLADRKVDRLLFLGGIARAGKGLNRAVGLAKKFNFELDIAGGSRWKLLGRSQTRKDGLFFKSLSWRYRFHGAVDGEEKLRLLGEARAFLNPISWVEPFGMAPVEAMLCGTPVLTTRWGALAETVDAESGRFFETDEDFAHVLNEVDSISARTCRESAAERFPIQKTAKAYLELYKRILDGETLP</sequence>
<comment type="caution">
    <text evidence="2">The sequence shown here is derived from an EMBL/GenBank/DDBJ whole genome shotgun (WGS) entry which is preliminary data.</text>
</comment>